<feature type="compositionally biased region" description="Basic and acidic residues" evidence="1">
    <location>
        <begin position="43"/>
        <end position="56"/>
    </location>
</feature>
<name>A0AAW0WIC5_CHEQU</name>
<reference evidence="4 5" key="1">
    <citation type="journal article" date="2024" name="BMC Genomics">
        <title>Genome assembly of redclaw crayfish (Cherax quadricarinatus) provides insights into its immune adaptation and hypoxia tolerance.</title>
        <authorList>
            <person name="Liu Z."/>
            <person name="Zheng J."/>
            <person name="Li H."/>
            <person name="Fang K."/>
            <person name="Wang S."/>
            <person name="He J."/>
            <person name="Zhou D."/>
            <person name="Weng S."/>
            <person name="Chi M."/>
            <person name="Gu Z."/>
            <person name="He J."/>
            <person name="Li F."/>
            <person name="Wang M."/>
        </authorList>
    </citation>
    <scope>NUCLEOTIDE SEQUENCE [LARGE SCALE GENOMIC DNA]</scope>
    <source>
        <strain evidence="4">ZL_2023a</strain>
    </source>
</reference>
<feature type="region of interest" description="Disordered" evidence="1">
    <location>
        <begin position="32"/>
        <end position="68"/>
    </location>
</feature>
<evidence type="ECO:0000313" key="4">
    <source>
        <dbReference type="EMBL" id="KAK8726976.1"/>
    </source>
</evidence>
<organism evidence="4 5">
    <name type="scientific">Cherax quadricarinatus</name>
    <name type="common">Australian red claw crayfish</name>
    <dbReference type="NCBI Taxonomy" id="27406"/>
    <lineage>
        <taxon>Eukaryota</taxon>
        <taxon>Metazoa</taxon>
        <taxon>Ecdysozoa</taxon>
        <taxon>Arthropoda</taxon>
        <taxon>Crustacea</taxon>
        <taxon>Multicrustacea</taxon>
        <taxon>Malacostraca</taxon>
        <taxon>Eumalacostraca</taxon>
        <taxon>Eucarida</taxon>
        <taxon>Decapoda</taxon>
        <taxon>Pleocyemata</taxon>
        <taxon>Astacidea</taxon>
        <taxon>Parastacoidea</taxon>
        <taxon>Parastacidae</taxon>
        <taxon>Cherax</taxon>
    </lineage>
</organism>
<gene>
    <name evidence="4" type="ORF">OTU49_009858</name>
</gene>
<evidence type="ECO:0008006" key="6">
    <source>
        <dbReference type="Google" id="ProtNLM"/>
    </source>
</evidence>
<feature type="compositionally biased region" description="Polar residues" evidence="1">
    <location>
        <begin position="316"/>
        <end position="325"/>
    </location>
</feature>
<feature type="chain" id="PRO_5043878174" description="EB domain-containing protein" evidence="3">
    <location>
        <begin position="31"/>
        <end position="325"/>
    </location>
</feature>
<keyword evidence="5" id="KW-1185">Reference proteome</keyword>
<feature type="signal peptide" evidence="3">
    <location>
        <begin position="1"/>
        <end position="30"/>
    </location>
</feature>
<comment type="caution">
    <text evidence="4">The sequence shown here is derived from an EMBL/GenBank/DDBJ whole genome shotgun (WGS) entry which is preliminary data.</text>
</comment>
<protein>
    <recommendedName>
        <fullName evidence="6">EB domain-containing protein</fullName>
    </recommendedName>
</protein>
<evidence type="ECO:0000256" key="3">
    <source>
        <dbReference type="SAM" id="SignalP"/>
    </source>
</evidence>
<proteinExistence type="predicted"/>
<sequence length="325" mass="34694">MYVVTPCISGHILLLLLVLVAGMMTKEAAGYHSGHMRGHHSGHHEQRAARNRREQGEPTPVVASGDGLPGSETQEGFVVPCTKAGTDECSSLINSECNVEQQLCVCPVPFPILDVDHSYCVKEAKLNTTCQFTSQCEEADEYSLCSPTFICVCQDGYRMEEYPNIGFNCVSKTGTQATKIDPAMIGVLAGLALMFIIICVVLRLFSKARFRETRSIFNTPNPRLMNASLFKDSKLLSPARGDRRGSRASVRVPSRAPSVTSVNAASRSPNGSLAKGGRRGSAMSAVSGTGSAAAVPGAQTAPKTPSPIKDPKTKTETTVAIETVD</sequence>
<feature type="transmembrane region" description="Helical" evidence="2">
    <location>
        <begin position="183"/>
        <end position="205"/>
    </location>
</feature>
<dbReference type="AlphaFoldDB" id="A0AAW0WIC5"/>
<evidence type="ECO:0000256" key="2">
    <source>
        <dbReference type="SAM" id="Phobius"/>
    </source>
</evidence>
<keyword evidence="2" id="KW-1133">Transmembrane helix</keyword>
<keyword evidence="2" id="KW-0812">Transmembrane</keyword>
<feature type="compositionally biased region" description="Low complexity" evidence="1">
    <location>
        <begin position="280"/>
        <end position="298"/>
    </location>
</feature>
<dbReference type="Proteomes" id="UP001445076">
    <property type="component" value="Unassembled WGS sequence"/>
</dbReference>
<evidence type="ECO:0000256" key="1">
    <source>
        <dbReference type="SAM" id="MobiDB-lite"/>
    </source>
</evidence>
<dbReference type="EMBL" id="JARKIK010000077">
    <property type="protein sequence ID" value="KAK8726976.1"/>
    <property type="molecule type" value="Genomic_DNA"/>
</dbReference>
<evidence type="ECO:0000313" key="5">
    <source>
        <dbReference type="Proteomes" id="UP001445076"/>
    </source>
</evidence>
<keyword evidence="3" id="KW-0732">Signal</keyword>
<keyword evidence="2" id="KW-0472">Membrane</keyword>
<feature type="compositionally biased region" description="Polar residues" evidence="1">
    <location>
        <begin position="257"/>
        <end position="271"/>
    </location>
</feature>
<feature type="region of interest" description="Disordered" evidence="1">
    <location>
        <begin position="236"/>
        <end position="325"/>
    </location>
</feature>
<accession>A0AAW0WIC5</accession>